<evidence type="ECO:0000256" key="1">
    <source>
        <dbReference type="SAM" id="MobiDB-lite"/>
    </source>
</evidence>
<keyword evidence="3" id="KW-1185">Reference proteome</keyword>
<dbReference type="Proteomes" id="UP000761264">
    <property type="component" value="Unassembled WGS sequence"/>
</dbReference>
<accession>A0A967CA23</accession>
<gene>
    <name evidence="2" type="ORF">HBA54_00410</name>
</gene>
<dbReference type="RefSeq" id="WP_240932450.1">
    <property type="nucleotide sequence ID" value="NZ_JAAQPH010000001.1"/>
</dbReference>
<proteinExistence type="predicted"/>
<sequence>MGRLGLLSLDGLTADCRIGHGLSGLVTVECEWVADLSQACVVTLAPICQSLSGEFQVSYQALEGEGVVENEVLVDPEADDPPEPLPREGIDLGELVVQELAVSLDPYPRSEGAELPGRYRQSEGEGETNPFAALKVLKSKQ</sequence>
<dbReference type="AlphaFoldDB" id="A0A967CA23"/>
<name>A0A967CA23_9PROT</name>
<dbReference type="Pfam" id="PF02620">
    <property type="entry name" value="YceD"/>
    <property type="match status" value="1"/>
</dbReference>
<comment type="caution">
    <text evidence="2">The sequence shown here is derived from an EMBL/GenBank/DDBJ whole genome shotgun (WGS) entry which is preliminary data.</text>
</comment>
<organism evidence="2 3">
    <name type="scientific">Pelagibius litoralis</name>
    <dbReference type="NCBI Taxonomy" id="374515"/>
    <lineage>
        <taxon>Bacteria</taxon>
        <taxon>Pseudomonadati</taxon>
        <taxon>Pseudomonadota</taxon>
        <taxon>Alphaproteobacteria</taxon>
        <taxon>Rhodospirillales</taxon>
        <taxon>Rhodovibrionaceae</taxon>
        <taxon>Pelagibius</taxon>
    </lineage>
</organism>
<evidence type="ECO:0000313" key="2">
    <source>
        <dbReference type="EMBL" id="NIA67049.1"/>
    </source>
</evidence>
<dbReference type="EMBL" id="JAAQPH010000001">
    <property type="protein sequence ID" value="NIA67049.1"/>
    <property type="molecule type" value="Genomic_DNA"/>
</dbReference>
<reference evidence="2" key="1">
    <citation type="submission" date="2020-03" db="EMBL/GenBank/DDBJ databases">
        <title>Genome of Pelagibius litoralis DSM 21314T.</title>
        <authorList>
            <person name="Wang G."/>
        </authorList>
    </citation>
    <scope>NUCLEOTIDE SEQUENCE</scope>
    <source>
        <strain evidence="2">DSM 21314</strain>
    </source>
</reference>
<evidence type="ECO:0000313" key="3">
    <source>
        <dbReference type="Proteomes" id="UP000761264"/>
    </source>
</evidence>
<feature type="region of interest" description="Disordered" evidence="1">
    <location>
        <begin position="107"/>
        <end position="141"/>
    </location>
</feature>
<protein>
    <submittedName>
        <fullName evidence="2">DUF177 domain-containing protein</fullName>
    </submittedName>
</protein>
<dbReference type="InterPro" id="IPR003772">
    <property type="entry name" value="YceD"/>
</dbReference>